<dbReference type="GO" id="GO:0070008">
    <property type="term" value="F:serine-type exopeptidase activity"/>
    <property type="evidence" value="ECO:0007669"/>
    <property type="project" value="InterPro"/>
</dbReference>
<name>A0A2A2LFM3_9BILA</name>
<keyword evidence="4" id="KW-0378">Hydrolase</keyword>
<dbReference type="EMBL" id="LIAE01006810">
    <property type="protein sequence ID" value="PAV84940.1"/>
    <property type="molecule type" value="Genomic_DNA"/>
</dbReference>
<reference evidence="6 7" key="1">
    <citation type="journal article" date="2017" name="Curr. Biol.">
        <title>Genome architecture and evolution of a unichromosomal asexual nematode.</title>
        <authorList>
            <person name="Fradin H."/>
            <person name="Zegar C."/>
            <person name="Gutwein M."/>
            <person name="Lucas J."/>
            <person name="Kovtun M."/>
            <person name="Corcoran D."/>
            <person name="Baugh L.R."/>
            <person name="Kiontke K."/>
            <person name="Gunsalus K."/>
            <person name="Fitch D.H."/>
            <person name="Piano F."/>
        </authorList>
    </citation>
    <scope>NUCLEOTIDE SEQUENCE [LARGE SCALE GENOMIC DNA]</scope>
    <source>
        <strain evidence="6">PF1309</strain>
    </source>
</reference>
<dbReference type="AlphaFoldDB" id="A0A2A2LFM3"/>
<gene>
    <name evidence="6" type="ORF">WR25_08497</name>
</gene>
<evidence type="ECO:0000256" key="5">
    <source>
        <dbReference type="ARBA" id="ARBA00023180"/>
    </source>
</evidence>
<dbReference type="PANTHER" id="PTHR11010">
    <property type="entry name" value="PROTEASE S28 PRO-X CARBOXYPEPTIDASE-RELATED"/>
    <property type="match status" value="1"/>
</dbReference>
<organism evidence="6 7">
    <name type="scientific">Diploscapter pachys</name>
    <dbReference type="NCBI Taxonomy" id="2018661"/>
    <lineage>
        <taxon>Eukaryota</taxon>
        <taxon>Metazoa</taxon>
        <taxon>Ecdysozoa</taxon>
        <taxon>Nematoda</taxon>
        <taxon>Chromadorea</taxon>
        <taxon>Rhabditida</taxon>
        <taxon>Rhabditina</taxon>
        <taxon>Rhabditomorpha</taxon>
        <taxon>Rhabditoidea</taxon>
        <taxon>Rhabditidae</taxon>
        <taxon>Diploscapter</taxon>
    </lineage>
</organism>
<dbReference type="OrthoDB" id="1735038at2759"/>
<dbReference type="PANTHER" id="PTHR11010:SF117">
    <property type="entry name" value="SERINE PROTEASE 16"/>
    <property type="match status" value="1"/>
</dbReference>
<dbReference type="Proteomes" id="UP000218231">
    <property type="component" value="Unassembled WGS sequence"/>
</dbReference>
<sequence>MNDQFSFTNVKWITMGMGYGGSLAVWMRVRHPELVSFASGSSAPIQAQVDFSEYLEAVMNSINVTNSTCASSIQSGFGQVSQLMQTGVGRASLKSTFNICEDLNSNNASFITKFWETIITPYMSIVESTDIGGAEINITNALCYFHYDNSTPVLTRMANVNDFYYSRIVGNDDCNSIDYDAYIQPLQNSSYNDDRAWLWQLCTEFGFFHSTSSKTAGPFFGGQDKVPVSYYIQQCTDVFGADYSADYLANAVAKTNSKYGGRDYLNATFIVFPNGSFDPWSPLSKLTSTDGTVVPIIMNRASHEADIYPPIVTDSNDLITGRTKIQAQLNLWLKATNN</sequence>
<dbReference type="InterPro" id="IPR008758">
    <property type="entry name" value="Peptidase_S28"/>
</dbReference>
<evidence type="ECO:0000256" key="2">
    <source>
        <dbReference type="ARBA" id="ARBA00022670"/>
    </source>
</evidence>
<dbReference type="Gene3D" id="3.40.50.1820">
    <property type="entry name" value="alpha/beta hydrolase"/>
    <property type="match status" value="2"/>
</dbReference>
<evidence type="ECO:0000313" key="6">
    <source>
        <dbReference type="EMBL" id="PAV84940.1"/>
    </source>
</evidence>
<evidence type="ECO:0000313" key="7">
    <source>
        <dbReference type="Proteomes" id="UP000218231"/>
    </source>
</evidence>
<keyword evidence="7" id="KW-1185">Reference proteome</keyword>
<protein>
    <recommendedName>
        <fullName evidence="8">Serine carboxypeptidase S28</fullName>
    </recommendedName>
</protein>
<evidence type="ECO:0000256" key="1">
    <source>
        <dbReference type="ARBA" id="ARBA00011079"/>
    </source>
</evidence>
<evidence type="ECO:0008006" key="8">
    <source>
        <dbReference type="Google" id="ProtNLM"/>
    </source>
</evidence>
<evidence type="ECO:0000256" key="3">
    <source>
        <dbReference type="ARBA" id="ARBA00022729"/>
    </source>
</evidence>
<proteinExistence type="inferred from homology"/>
<evidence type="ECO:0000256" key="4">
    <source>
        <dbReference type="ARBA" id="ARBA00022801"/>
    </source>
</evidence>
<dbReference type="GO" id="GO:0006508">
    <property type="term" value="P:proteolysis"/>
    <property type="evidence" value="ECO:0007669"/>
    <property type="project" value="UniProtKB-KW"/>
</dbReference>
<keyword evidence="3" id="KW-0732">Signal</keyword>
<dbReference type="InterPro" id="IPR029058">
    <property type="entry name" value="AB_hydrolase_fold"/>
</dbReference>
<dbReference type="GO" id="GO:0008239">
    <property type="term" value="F:dipeptidyl-peptidase activity"/>
    <property type="evidence" value="ECO:0007669"/>
    <property type="project" value="TreeGrafter"/>
</dbReference>
<comment type="similarity">
    <text evidence="1">Belongs to the peptidase S28 family.</text>
</comment>
<comment type="caution">
    <text evidence="6">The sequence shown here is derived from an EMBL/GenBank/DDBJ whole genome shotgun (WGS) entry which is preliminary data.</text>
</comment>
<keyword evidence="5" id="KW-0325">Glycoprotein</keyword>
<keyword evidence="2" id="KW-0645">Protease</keyword>
<dbReference type="Pfam" id="PF05577">
    <property type="entry name" value="Peptidase_S28"/>
    <property type="match status" value="1"/>
</dbReference>
<accession>A0A2A2LFM3</accession>